<dbReference type="InterPro" id="IPR001173">
    <property type="entry name" value="Glyco_trans_2-like"/>
</dbReference>
<organism evidence="2 3">
    <name type="scientific">Paenimyroides tangerinum</name>
    <dbReference type="NCBI Taxonomy" id="2488728"/>
    <lineage>
        <taxon>Bacteria</taxon>
        <taxon>Pseudomonadati</taxon>
        <taxon>Bacteroidota</taxon>
        <taxon>Flavobacteriia</taxon>
        <taxon>Flavobacteriales</taxon>
        <taxon>Flavobacteriaceae</taxon>
        <taxon>Paenimyroides</taxon>
    </lineage>
</organism>
<evidence type="ECO:0000313" key="3">
    <source>
        <dbReference type="Proteomes" id="UP000275719"/>
    </source>
</evidence>
<evidence type="ECO:0000313" key="2">
    <source>
        <dbReference type="EMBL" id="RRJ93233.1"/>
    </source>
</evidence>
<proteinExistence type="predicted"/>
<dbReference type="OrthoDB" id="761861at2"/>
<protein>
    <submittedName>
        <fullName evidence="2">Glycosyltransferase family 2 protein</fullName>
    </submittedName>
</protein>
<keyword evidence="2" id="KW-0808">Transferase</keyword>
<dbReference type="GO" id="GO:0016740">
    <property type="term" value="F:transferase activity"/>
    <property type="evidence" value="ECO:0007669"/>
    <property type="project" value="UniProtKB-KW"/>
</dbReference>
<name>A0A3P3WK36_9FLAO</name>
<dbReference type="AlphaFoldDB" id="A0A3P3WK36"/>
<dbReference type="Gene3D" id="3.90.550.10">
    <property type="entry name" value="Spore Coat Polysaccharide Biosynthesis Protein SpsA, Chain A"/>
    <property type="match status" value="1"/>
</dbReference>
<gene>
    <name evidence="2" type="ORF">EG240_00240</name>
</gene>
<dbReference type="RefSeq" id="WP_125016217.1">
    <property type="nucleotide sequence ID" value="NZ_RQVQ01000001.1"/>
</dbReference>
<dbReference type="CDD" id="cd00761">
    <property type="entry name" value="Glyco_tranf_GTA_type"/>
    <property type="match status" value="1"/>
</dbReference>
<dbReference type="InterPro" id="IPR029044">
    <property type="entry name" value="Nucleotide-diphossugar_trans"/>
</dbReference>
<accession>A0A3P3WK36</accession>
<feature type="domain" description="Glycosyltransferase 2-like" evidence="1">
    <location>
        <begin position="3"/>
        <end position="149"/>
    </location>
</feature>
<keyword evidence="3" id="KW-1185">Reference proteome</keyword>
<dbReference type="SUPFAM" id="SSF53448">
    <property type="entry name" value="Nucleotide-diphospho-sugar transferases"/>
    <property type="match status" value="1"/>
</dbReference>
<dbReference type="EMBL" id="RQVQ01000001">
    <property type="protein sequence ID" value="RRJ93233.1"/>
    <property type="molecule type" value="Genomic_DNA"/>
</dbReference>
<reference evidence="2 3" key="1">
    <citation type="submission" date="2018-11" db="EMBL/GenBank/DDBJ databases">
        <title>Flavobacterium sp. nov., YIM 102701-2 draft genome.</title>
        <authorList>
            <person name="Li G."/>
            <person name="Jiang Y."/>
        </authorList>
    </citation>
    <scope>NUCLEOTIDE SEQUENCE [LARGE SCALE GENOMIC DNA]</scope>
    <source>
        <strain evidence="2 3">YIM 102701-2</strain>
    </source>
</reference>
<comment type="caution">
    <text evidence="2">The sequence shown here is derived from an EMBL/GenBank/DDBJ whole genome shotgun (WGS) entry which is preliminary data.</text>
</comment>
<dbReference type="Pfam" id="PF00535">
    <property type="entry name" value="Glycos_transf_2"/>
    <property type="match status" value="1"/>
</dbReference>
<dbReference type="Proteomes" id="UP000275719">
    <property type="component" value="Unassembled WGS sequence"/>
</dbReference>
<sequence length="296" mass="34936">MLSILIPTFNYNTYPLVSELYNQCMRIENLEFEIHVNDDASKQNFENDLIENLKHCYFHKQKSNQGLSASRNYLITKANHQWCLFLDDDVWPTSDNFILNYIEKIKQENQICVIFGGLEYTKEIPKNNDLLRWLYGNKHEALSFKQRIQNKPKHFLSSNLLANKSILEKFAYPKEIKTYGYEDLIFNLKIIENNIAVFQLDNPVFHEKLDTSEIFLNKSKKALENLSKSIDLDLLPKDATGISKLFYKINNNGIRKLIALTFRLNQKWMESILISKNTNLTLFNFYRLGYFFSINK</sequence>
<evidence type="ECO:0000259" key="1">
    <source>
        <dbReference type="Pfam" id="PF00535"/>
    </source>
</evidence>